<evidence type="ECO:0000313" key="3">
    <source>
        <dbReference type="Proteomes" id="UP000325723"/>
    </source>
</evidence>
<dbReference type="AlphaFoldDB" id="A0A8H2NXZ4"/>
<proteinExistence type="predicted"/>
<dbReference type="Proteomes" id="UP000325723">
    <property type="component" value="Unassembled WGS sequence"/>
</dbReference>
<gene>
    <name evidence="2" type="ORF">PS900_05777</name>
</gene>
<protein>
    <submittedName>
        <fullName evidence="2">Uncharacterized protein</fullName>
    </submittedName>
</protein>
<organism evidence="2 3">
    <name type="scientific">Pseudomonas fluorescens</name>
    <dbReference type="NCBI Taxonomy" id="294"/>
    <lineage>
        <taxon>Bacteria</taxon>
        <taxon>Pseudomonadati</taxon>
        <taxon>Pseudomonadota</taxon>
        <taxon>Gammaproteobacteria</taxon>
        <taxon>Pseudomonadales</taxon>
        <taxon>Pseudomonadaceae</taxon>
        <taxon>Pseudomonas</taxon>
    </lineage>
</organism>
<accession>A0A8H2NXZ4</accession>
<feature type="region of interest" description="Disordered" evidence="1">
    <location>
        <begin position="62"/>
        <end position="83"/>
    </location>
</feature>
<dbReference type="EMBL" id="CABVIE010000027">
    <property type="protein sequence ID" value="VVP56661.1"/>
    <property type="molecule type" value="Genomic_DNA"/>
</dbReference>
<feature type="region of interest" description="Disordered" evidence="1">
    <location>
        <begin position="1"/>
        <end position="20"/>
    </location>
</feature>
<comment type="caution">
    <text evidence="2">The sequence shown here is derived from an EMBL/GenBank/DDBJ whole genome shotgun (WGS) entry which is preliminary data.</text>
</comment>
<feature type="compositionally biased region" description="Polar residues" evidence="1">
    <location>
        <begin position="62"/>
        <end position="74"/>
    </location>
</feature>
<evidence type="ECO:0000256" key="1">
    <source>
        <dbReference type="SAM" id="MobiDB-lite"/>
    </source>
</evidence>
<name>A0A8H2NXZ4_PSEFL</name>
<reference evidence="2 3" key="1">
    <citation type="submission" date="2019-09" db="EMBL/GenBank/DDBJ databases">
        <authorList>
            <person name="Chandra G."/>
            <person name="Truman W A."/>
        </authorList>
    </citation>
    <scope>NUCLEOTIDE SEQUENCE [LARGE SCALE GENOMIC DNA]</scope>
    <source>
        <strain evidence="2">PS900</strain>
    </source>
</reference>
<sequence>MPPDEYRSEGTPSLSEGPYVRGETFGSFGAFAKGTRRKGETISRHYRSNGYVLSQKTVFQSGATPSTIMTSAKATPSRYPRAS</sequence>
<evidence type="ECO:0000313" key="2">
    <source>
        <dbReference type="EMBL" id="VVP56661.1"/>
    </source>
</evidence>